<dbReference type="InterPro" id="IPR000571">
    <property type="entry name" value="Znf_CCCH"/>
</dbReference>
<dbReference type="Gene3D" id="4.10.1000.10">
    <property type="entry name" value="Zinc finger, CCCH-type"/>
    <property type="match status" value="1"/>
</dbReference>
<name>A0AAN8UQY9_9MAGN</name>
<feature type="zinc finger region" description="C3H1-type" evidence="4">
    <location>
        <begin position="6"/>
        <end position="32"/>
    </location>
</feature>
<dbReference type="InterPro" id="IPR045868">
    <property type="entry name" value="Znf_C3H13/40"/>
</dbReference>
<dbReference type="GO" id="GO:0008270">
    <property type="term" value="F:zinc ion binding"/>
    <property type="evidence" value="ECO:0007669"/>
    <property type="project" value="UniProtKB-KW"/>
</dbReference>
<keyword evidence="8" id="KW-1185">Reference proteome</keyword>
<feature type="compositionally biased region" description="Basic and acidic residues" evidence="5">
    <location>
        <begin position="45"/>
        <end position="61"/>
    </location>
</feature>
<comment type="caution">
    <text evidence="7">The sequence shown here is derived from an EMBL/GenBank/DDBJ whole genome shotgun (WGS) entry which is preliminary data.</text>
</comment>
<dbReference type="PANTHER" id="PTHR38160">
    <property type="entry name" value="ZINC FINGER CCCH DOMAIN-CONTAINING PROTEIN 40"/>
    <property type="match status" value="1"/>
</dbReference>
<evidence type="ECO:0000313" key="8">
    <source>
        <dbReference type="Proteomes" id="UP001370490"/>
    </source>
</evidence>
<feature type="compositionally biased region" description="Basic and acidic residues" evidence="5">
    <location>
        <begin position="88"/>
        <end position="99"/>
    </location>
</feature>
<dbReference type="Proteomes" id="UP001370490">
    <property type="component" value="Unassembled WGS sequence"/>
</dbReference>
<keyword evidence="3 4" id="KW-0862">Zinc</keyword>
<organism evidence="7 8">
    <name type="scientific">Dillenia turbinata</name>
    <dbReference type="NCBI Taxonomy" id="194707"/>
    <lineage>
        <taxon>Eukaryota</taxon>
        <taxon>Viridiplantae</taxon>
        <taxon>Streptophyta</taxon>
        <taxon>Embryophyta</taxon>
        <taxon>Tracheophyta</taxon>
        <taxon>Spermatophyta</taxon>
        <taxon>Magnoliopsida</taxon>
        <taxon>eudicotyledons</taxon>
        <taxon>Gunneridae</taxon>
        <taxon>Pentapetalae</taxon>
        <taxon>Dilleniales</taxon>
        <taxon>Dilleniaceae</taxon>
        <taxon>Dillenia</taxon>
    </lineage>
</organism>
<keyword evidence="1 4" id="KW-0479">Metal-binding</keyword>
<feature type="domain" description="C3H1-type" evidence="6">
    <location>
        <begin position="6"/>
        <end position="32"/>
    </location>
</feature>
<accession>A0AAN8UQY9</accession>
<keyword evidence="2 4" id="KW-0863">Zinc-finger</keyword>
<dbReference type="EMBL" id="JBAMMX010000022">
    <property type="protein sequence ID" value="KAK6918894.1"/>
    <property type="molecule type" value="Genomic_DNA"/>
</dbReference>
<evidence type="ECO:0000256" key="1">
    <source>
        <dbReference type="ARBA" id="ARBA00022723"/>
    </source>
</evidence>
<gene>
    <name evidence="7" type="ORF">RJ641_017316</name>
</gene>
<evidence type="ECO:0000256" key="5">
    <source>
        <dbReference type="SAM" id="MobiDB-lite"/>
    </source>
</evidence>
<evidence type="ECO:0000256" key="4">
    <source>
        <dbReference type="PROSITE-ProRule" id="PRU00723"/>
    </source>
</evidence>
<dbReference type="Pfam" id="PF00642">
    <property type="entry name" value="zf-CCCH"/>
    <property type="match status" value="1"/>
</dbReference>
<proteinExistence type="predicted"/>
<evidence type="ECO:0000256" key="3">
    <source>
        <dbReference type="ARBA" id="ARBA00022833"/>
    </source>
</evidence>
<reference evidence="7 8" key="1">
    <citation type="submission" date="2023-12" db="EMBL/GenBank/DDBJ databases">
        <title>A high-quality genome assembly for Dillenia turbinata (Dilleniales).</title>
        <authorList>
            <person name="Chanderbali A."/>
        </authorList>
    </citation>
    <scope>NUCLEOTIDE SEQUENCE [LARGE SCALE GENOMIC DNA]</scope>
    <source>
        <strain evidence="7">LSX21</strain>
        <tissue evidence="7">Leaf</tissue>
    </source>
</reference>
<dbReference type="PANTHER" id="PTHR38160:SF1">
    <property type="entry name" value="ZINC FINGER CCCH DOMAIN-CONTAINING PROTEIN 40"/>
    <property type="match status" value="1"/>
</dbReference>
<feature type="region of interest" description="Disordered" evidence="5">
    <location>
        <begin position="37"/>
        <end position="99"/>
    </location>
</feature>
<sequence>MVERKLYKTKLCILYQRGRCSRQTCSFAHGDAELRRFSSSGSFNGRRDNRASDLRDKLDRRRSPRRYHSPCKDARSRDPFQGSRYHKEKAPEETELGRA</sequence>
<dbReference type="AlphaFoldDB" id="A0AAN8UQY9"/>
<evidence type="ECO:0000259" key="6">
    <source>
        <dbReference type="PROSITE" id="PS50103"/>
    </source>
</evidence>
<dbReference type="PROSITE" id="PS50103">
    <property type="entry name" value="ZF_C3H1"/>
    <property type="match status" value="1"/>
</dbReference>
<protein>
    <submittedName>
        <fullName evidence="7">Zinc finger, CCCH-type</fullName>
    </submittedName>
</protein>
<dbReference type="SUPFAM" id="SSF90229">
    <property type="entry name" value="CCCH zinc finger"/>
    <property type="match status" value="1"/>
</dbReference>
<dbReference type="InterPro" id="IPR036855">
    <property type="entry name" value="Znf_CCCH_sf"/>
</dbReference>
<evidence type="ECO:0000313" key="7">
    <source>
        <dbReference type="EMBL" id="KAK6918894.1"/>
    </source>
</evidence>
<evidence type="ECO:0000256" key="2">
    <source>
        <dbReference type="ARBA" id="ARBA00022771"/>
    </source>
</evidence>